<feature type="region of interest" description="Disordered" evidence="3">
    <location>
        <begin position="620"/>
        <end position="657"/>
    </location>
</feature>
<accession>A0ABR3JEI2</accession>
<dbReference type="Pfam" id="PF00439">
    <property type="entry name" value="Bromodomain"/>
    <property type="match status" value="1"/>
</dbReference>
<feature type="region of interest" description="Disordered" evidence="3">
    <location>
        <begin position="480"/>
        <end position="580"/>
    </location>
</feature>
<evidence type="ECO:0000256" key="2">
    <source>
        <dbReference type="PROSITE-ProRule" id="PRU00035"/>
    </source>
</evidence>
<dbReference type="PANTHER" id="PTHR22881">
    <property type="entry name" value="BROMODOMAIN CONTAINING PROTEIN"/>
    <property type="match status" value="1"/>
</dbReference>
<keyword evidence="1 2" id="KW-0103">Bromodomain</keyword>
<gene>
    <name evidence="5" type="ORF">HGRIS_005276</name>
</gene>
<reference evidence="6" key="1">
    <citation type="submission" date="2024-06" db="EMBL/GenBank/DDBJ databases">
        <title>Multi-omics analyses provide insights into the biosynthesis of the anticancer antibiotic pleurotin in Hohenbuehelia grisea.</title>
        <authorList>
            <person name="Weaver J.A."/>
            <person name="Alberti F."/>
        </authorList>
    </citation>
    <scope>NUCLEOTIDE SEQUENCE [LARGE SCALE GENOMIC DNA]</scope>
    <source>
        <strain evidence="6">T-177</strain>
    </source>
</reference>
<feature type="compositionally biased region" description="Acidic residues" evidence="3">
    <location>
        <begin position="272"/>
        <end position="281"/>
    </location>
</feature>
<feature type="region of interest" description="Disordered" evidence="3">
    <location>
        <begin position="189"/>
        <end position="382"/>
    </location>
</feature>
<dbReference type="Gene3D" id="1.20.920.10">
    <property type="entry name" value="Bromodomain-like"/>
    <property type="match status" value="1"/>
</dbReference>
<feature type="compositionally biased region" description="Basic and acidic residues" evidence="3">
    <location>
        <begin position="620"/>
        <end position="636"/>
    </location>
</feature>
<dbReference type="PROSITE" id="PS00633">
    <property type="entry name" value="BROMODOMAIN_1"/>
    <property type="match status" value="1"/>
</dbReference>
<name>A0ABR3JEI2_9AGAR</name>
<comment type="caution">
    <text evidence="5">The sequence shown here is derived from an EMBL/GenBank/DDBJ whole genome shotgun (WGS) entry which is preliminary data.</text>
</comment>
<evidence type="ECO:0000313" key="6">
    <source>
        <dbReference type="Proteomes" id="UP001556367"/>
    </source>
</evidence>
<feature type="domain" description="Bromo" evidence="4">
    <location>
        <begin position="27"/>
        <end position="97"/>
    </location>
</feature>
<evidence type="ECO:0000313" key="5">
    <source>
        <dbReference type="EMBL" id="KAL0954136.1"/>
    </source>
</evidence>
<feature type="compositionally biased region" description="Pro residues" evidence="3">
    <location>
        <begin position="538"/>
        <end position="548"/>
    </location>
</feature>
<dbReference type="PRINTS" id="PR00503">
    <property type="entry name" value="BROMODOMAIN"/>
</dbReference>
<feature type="compositionally biased region" description="Basic and acidic residues" evidence="3">
    <location>
        <begin position="214"/>
        <end position="230"/>
    </location>
</feature>
<feature type="compositionally biased region" description="Acidic residues" evidence="3">
    <location>
        <begin position="648"/>
        <end position="657"/>
    </location>
</feature>
<feature type="region of interest" description="Disordered" evidence="3">
    <location>
        <begin position="415"/>
        <end position="453"/>
    </location>
</feature>
<dbReference type="InterPro" id="IPR018359">
    <property type="entry name" value="Bromodomain_CS"/>
</dbReference>
<evidence type="ECO:0000256" key="1">
    <source>
        <dbReference type="ARBA" id="ARBA00023117"/>
    </source>
</evidence>
<feature type="compositionally biased region" description="Pro residues" evidence="3">
    <location>
        <begin position="191"/>
        <end position="200"/>
    </location>
</feature>
<organism evidence="5 6">
    <name type="scientific">Hohenbuehelia grisea</name>
    <dbReference type="NCBI Taxonomy" id="104357"/>
    <lineage>
        <taxon>Eukaryota</taxon>
        <taxon>Fungi</taxon>
        <taxon>Dikarya</taxon>
        <taxon>Basidiomycota</taxon>
        <taxon>Agaricomycotina</taxon>
        <taxon>Agaricomycetes</taxon>
        <taxon>Agaricomycetidae</taxon>
        <taxon>Agaricales</taxon>
        <taxon>Pleurotineae</taxon>
        <taxon>Pleurotaceae</taxon>
        <taxon>Hohenbuehelia</taxon>
    </lineage>
</organism>
<dbReference type="InterPro" id="IPR001487">
    <property type="entry name" value="Bromodomain"/>
</dbReference>
<dbReference type="PROSITE" id="PS50014">
    <property type="entry name" value="BROMODOMAIN_2"/>
    <property type="match status" value="1"/>
</dbReference>
<dbReference type="SUPFAM" id="SSF47370">
    <property type="entry name" value="Bromodomain"/>
    <property type="match status" value="1"/>
</dbReference>
<evidence type="ECO:0000256" key="3">
    <source>
        <dbReference type="SAM" id="MobiDB-lite"/>
    </source>
</evidence>
<dbReference type="EMBL" id="JASNQZ010000008">
    <property type="protein sequence ID" value="KAL0954136.1"/>
    <property type="molecule type" value="Genomic_DNA"/>
</dbReference>
<dbReference type="PANTHER" id="PTHR22881:SF27">
    <property type="entry name" value="BROMODOMAIN CONTAINING 7_9"/>
    <property type="match status" value="1"/>
</dbReference>
<evidence type="ECO:0000259" key="4">
    <source>
        <dbReference type="PROSITE" id="PS50014"/>
    </source>
</evidence>
<proteinExistence type="predicted"/>
<feature type="compositionally biased region" description="Basic residues" evidence="3">
    <location>
        <begin position="201"/>
        <end position="213"/>
    </location>
</feature>
<dbReference type="InterPro" id="IPR051831">
    <property type="entry name" value="Bromodomain_contain_prot"/>
</dbReference>
<feature type="compositionally biased region" description="Basic residues" evidence="3">
    <location>
        <begin position="488"/>
        <end position="499"/>
    </location>
</feature>
<sequence length="657" mass="71015">MQTISNVITEFVLPHEAPLRLAFENIVSLDRHEYFKNPVSSNVVPDYFDVVKKPMCWNFIDTKLERHDYWDVQAFKDDINLVLYNAVLYNKPGTPIYKTATRMQGTTKPFLDELDKLIVHRAPSDPAIHDVDRMDMSNRLTPPVETALGNLEPALQNLELLISSDVIADDLDTILDTDPLSSIFSYELAVPKPPLPPPPPKPRRPPKSAKMKRDRAGEYARRREQRRQAAEAEAAAPMIESEVLSSGARAPRTRGERAKLAAFEAEARGEVPLDDDGEEGTILDASDPVEPSTVDADGEPEEPVEGPVADGESYDPAEPPAAGPDQSEPMAIDAETVERAPIDVDMPPETMSPEVHPPNVDEVDAPPQELTSPMDMELDHPEPPMLDEIVAEAPEPPSVPVAAQSEPTSVIELEQPDPAPVIEADQGQDCQDCQDGASASTDPNATGAPPKRKAFAVDDNVSLLPFKVITEGDTQVVEMLDTPATRSARNKQQKAKQKARKSEGEPGPSRLVADPVSDDGTSSLSELSKDKTKAPKQAPLPPPPPPPRVIEKKAWPPAGTATVLPGTAPGSIVWPKTGQLGPPAIPVKHTRGGLGHCMKWKIASVKSQCRVAFRDATAAKRALEEPVAEEVARGEDSLTAPAEPAAPEGEDADNSPV</sequence>
<protein>
    <recommendedName>
        <fullName evidence="4">Bromo domain-containing protein</fullName>
    </recommendedName>
</protein>
<dbReference type="InterPro" id="IPR036427">
    <property type="entry name" value="Bromodomain-like_sf"/>
</dbReference>
<dbReference type="Proteomes" id="UP001556367">
    <property type="component" value="Unassembled WGS sequence"/>
</dbReference>
<feature type="compositionally biased region" description="Low complexity" evidence="3">
    <location>
        <begin position="425"/>
        <end position="436"/>
    </location>
</feature>
<keyword evidence="6" id="KW-1185">Reference proteome</keyword>
<dbReference type="SMART" id="SM00297">
    <property type="entry name" value="BROMO"/>
    <property type="match status" value="1"/>
</dbReference>
<dbReference type="CDD" id="cd04369">
    <property type="entry name" value="Bromodomain"/>
    <property type="match status" value="1"/>
</dbReference>
<feature type="compositionally biased region" description="Basic and acidic residues" evidence="3">
    <location>
        <begin position="253"/>
        <end position="271"/>
    </location>
</feature>